<feature type="compositionally biased region" description="Acidic residues" evidence="6">
    <location>
        <begin position="834"/>
        <end position="859"/>
    </location>
</feature>
<evidence type="ECO:0000256" key="3">
    <source>
        <dbReference type="ARBA" id="ARBA00023242"/>
    </source>
</evidence>
<feature type="domain" description="HTH HARE-type" evidence="9">
    <location>
        <begin position="735"/>
        <end position="804"/>
    </location>
</feature>
<feature type="domain" description="DDT" evidence="8">
    <location>
        <begin position="553"/>
        <end position="612"/>
    </location>
</feature>
<name>A0A8B8KP64_ABRPR</name>
<evidence type="ECO:0000259" key="7">
    <source>
        <dbReference type="PROSITE" id="PS50071"/>
    </source>
</evidence>
<dbReference type="InterPro" id="IPR007759">
    <property type="entry name" value="Asxl_HARE-HTH"/>
</dbReference>
<feature type="region of interest" description="Disordered" evidence="6">
    <location>
        <begin position="414"/>
        <end position="439"/>
    </location>
</feature>
<dbReference type="PROSITE" id="PS50827">
    <property type="entry name" value="DDT"/>
    <property type="match status" value="1"/>
</dbReference>
<dbReference type="InterPro" id="IPR028942">
    <property type="entry name" value="WHIM1_dom"/>
</dbReference>
<feature type="compositionally biased region" description="Polar residues" evidence="6">
    <location>
        <begin position="1000"/>
        <end position="1011"/>
    </location>
</feature>
<feature type="compositionally biased region" description="Polar residues" evidence="6">
    <location>
        <begin position="1025"/>
        <end position="1043"/>
    </location>
</feature>
<dbReference type="RefSeq" id="XP_027345637.1">
    <property type="nucleotide sequence ID" value="XM_027489836.1"/>
</dbReference>
<dbReference type="GO" id="GO:0006357">
    <property type="term" value="P:regulation of transcription by RNA polymerase II"/>
    <property type="evidence" value="ECO:0007669"/>
    <property type="project" value="InterPro"/>
</dbReference>
<dbReference type="Pfam" id="PF02791">
    <property type="entry name" value="DDT"/>
    <property type="match status" value="1"/>
</dbReference>
<dbReference type="CDD" id="cd00086">
    <property type="entry name" value="homeodomain"/>
    <property type="match status" value="1"/>
</dbReference>
<dbReference type="SMART" id="SM00571">
    <property type="entry name" value="DDT"/>
    <property type="match status" value="1"/>
</dbReference>
<evidence type="ECO:0000256" key="6">
    <source>
        <dbReference type="SAM" id="MobiDB-lite"/>
    </source>
</evidence>
<proteinExistence type="predicted"/>
<feature type="region of interest" description="Disordered" evidence="6">
    <location>
        <begin position="1000"/>
        <end position="1043"/>
    </location>
</feature>
<dbReference type="GO" id="GO:0005634">
    <property type="term" value="C:nucleus"/>
    <property type="evidence" value="ECO:0007669"/>
    <property type="project" value="UniProtKB-SubCell"/>
</dbReference>
<dbReference type="InterPro" id="IPR001356">
    <property type="entry name" value="HD"/>
</dbReference>
<reference evidence="11" key="2">
    <citation type="submission" date="2025-08" db="UniProtKB">
        <authorList>
            <consortium name="RefSeq"/>
        </authorList>
    </citation>
    <scope>IDENTIFICATION</scope>
    <source>
        <tissue evidence="11">Young leaves</tissue>
    </source>
</reference>
<dbReference type="GeneID" id="113857699"/>
<dbReference type="PROSITE" id="PS50071">
    <property type="entry name" value="HOMEOBOX_2"/>
    <property type="match status" value="1"/>
</dbReference>
<evidence type="ECO:0000256" key="5">
    <source>
        <dbReference type="RuleBase" id="RU000682"/>
    </source>
</evidence>
<evidence type="ECO:0000259" key="8">
    <source>
        <dbReference type="PROSITE" id="PS50827"/>
    </source>
</evidence>
<dbReference type="InterPro" id="IPR009057">
    <property type="entry name" value="Homeodomain-like_sf"/>
</dbReference>
<organism evidence="10 11">
    <name type="scientific">Abrus precatorius</name>
    <name type="common">Indian licorice</name>
    <name type="synonym">Glycine abrus</name>
    <dbReference type="NCBI Taxonomy" id="3816"/>
    <lineage>
        <taxon>Eukaryota</taxon>
        <taxon>Viridiplantae</taxon>
        <taxon>Streptophyta</taxon>
        <taxon>Embryophyta</taxon>
        <taxon>Tracheophyta</taxon>
        <taxon>Spermatophyta</taxon>
        <taxon>Magnoliopsida</taxon>
        <taxon>eudicotyledons</taxon>
        <taxon>Gunneridae</taxon>
        <taxon>Pentapetalae</taxon>
        <taxon>rosids</taxon>
        <taxon>fabids</taxon>
        <taxon>Fabales</taxon>
        <taxon>Fabaceae</taxon>
        <taxon>Papilionoideae</taxon>
        <taxon>50 kb inversion clade</taxon>
        <taxon>NPAAA clade</taxon>
        <taxon>indigoferoid/millettioid clade</taxon>
        <taxon>Abreae</taxon>
        <taxon>Abrus</taxon>
    </lineage>
</organism>
<dbReference type="Proteomes" id="UP000694853">
    <property type="component" value="Unplaced"/>
</dbReference>
<evidence type="ECO:0000259" key="9">
    <source>
        <dbReference type="PROSITE" id="PS51913"/>
    </source>
</evidence>
<dbReference type="Pfam" id="PF15612">
    <property type="entry name" value="WHIM1"/>
    <property type="match status" value="1"/>
</dbReference>
<dbReference type="KEGG" id="aprc:113857699"/>
<evidence type="ECO:0000313" key="10">
    <source>
        <dbReference type="Proteomes" id="UP000694853"/>
    </source>
</evidence>
<dbReference type="InterPro" id="IPR028941">
    <property type="entry name" value="WHIM2_dom"/>
</dbReference>
<keyword evidence="10" id="KW-1185">Reference proteome</keyword>
<feature type="region of interest" description="Disordered" evidence="6">
    <location>
        <begin position="1494"/>
        <end position="1571"/>
    </location>
</feature>
<feature type="DNA-binding region" description="Homeobox" evidence="4">
    <location>
        <begin position="18"/>
        <end position="77"/>
    </location>
</feature>
<dbReference type="GO" id="GO:0003677">
    <property type="term" value="F:DNA binding"/>
    <property type="evidence" value="ECO:0007669"/>
    <property type="project" value="UniProtKB-UniRule"/>
</dbReference>
<keyword evidence="3 4" id="KW-0539">Nucleus</keyword>
<protein>
    <submittedName>
        <fullName evidence="11">Homeobox-DDT domain protein RLT2 isoform X1</fullName>
    </submittedName>
</protein>
<feature type="compositionally biased region" description="Basic residues" evidence="6">
    <location>
        <begin position="1558"/>
        <end position="1569"/>
    </location>
</feature>
<evidence type="ECO:0000313" key="11">
    <source>
        <dbReference type="RefSeq" id="XP_027345637.1"/>
    </source>
</evidence>
<dbReference type="InterPro" id="IPR044977">
    <property type="entry name" value="RLT1-3"/>
</dbReference>
<reference evidence="10" key="1">
    <citation type="journal article" date="2019" name="Toxins">
        <title>Detection of Abrin-Like and Prepropulchellin-Like Toxin Genes and Transcripts Using Whole Genome Sequencing and Full-Length Transcript Sequencing of Abrus precatorius.</title>
        <authorList>
            <person name="Hovde B.T."/>
            <person name="Daligault H.E."/>
            <person name="Hanschen E.R."/>
            <person name="Kunde Y.A."/>
            <person name="Johnson M.B."/>
            <person name="Starkenburg S.R."/>
            <person name="Johnson S.L."/>
        </authorList>
    </citation>
    <scope>NUCLEOTIDE SEQUENCE [LARGE SCALE GENOMIC DNA]</scope>
</reference>
<dbReference type="Pfam" id="PF00046">
    <property type="entry name" value="Homeodomain"/>
    <property type="match status" value="1"/>
</dbReference>
<dbReference type="Pfam" id="PF05066">
    <property type="entry name" value="HARE-HTH"/>
    <property type="match status" value="1"/>
</dbReference>
<dbReference type="PROSITE" id="PS51913">
    <property type="entry name" value="HTH_HARE"/>
    <property type="match status" value="1"/>
</dbReference>
<dbReference type="Gene3D" id="1.10.10.60">
    <property type="entry name" value="Homeodomain-like"/>
    <property type="match status" value="1"/>
</dbReference>
<sequence length="1680" mass="189730">MECGSEGEKKKKAVEVDNKTKRKMKTASQLEVLEKTYAVEAYPSEALRAELSVKLGLSDRQLQMWFCHRRLKDRKAVPVAKKPQNDSPPAGAALAAVREGVEQVAVAEVRHDCGLASGMRPFGHLDSRRVVPWLGMVAFPRMEAGLLAMETGSYNDPNQTIAELRAIAFVERQLGEPLREDGPVLGMEFDSLPPGAFGAPIGAVTMGQHRQSGRPFEAKIYEQLDKGVSRTLHEYQFIPEKPTVRNEAYERVAPSIHYSSLDGVPHSRTLLSSERSFLNGNESAPYRFGIRGQIPGVNILSQQGRQNNLFLPASGENDGVLQKNQFVDVTADIHSGAHLITLINSPLMPSDKMVIPDEELSRFQRKRKNEEARMQRELEAQEKKIRKDLEKRDILRQKREEQIKKEMERLERERRKEEERLLRERQREEERYQREQRRELERQDKILQKESIRAEKLRQREESRREKEAARIKAANERATARRIAKESVELIEDERLELMELAVTKKGLSSILALDYETIQNIELYGDARTSFPPKSVQLKRIISVQPWSDSEENVGNLLMVWRFLITFADALGIWPFTLDELVQAFHDHDPRLLGEIHIALLRSIIKDIEEVVRTPSTGLAANQNSVANSGGGHPHVVEGACMWGFDIRSWQQHLNPLTWPEILRQFALSAGFGPQLKKQNIEQVHPCNNNEGNDGRDIISNLRSGATVEDAVAIMQEKGLSNPRRSRHCLTPGTVKFAAFHVLSLEGSKGLNILEVAEKIQKSGLRDLTTSKTPEASIAAALSRDTKLFERTAPSTYCLRSAYRKDPADSEAIYSAARERITIFKSGFVNAEEADDGERDADSESDVAEDPEIDDLGTEINSKKESSNYEESNANSAMRYRMDNGLDVDESIPGEPWVQALTEGEYSDLSVEERLHALVALIGVATEGNTIRVVLEERLEAANALKKQMWAEAQLDKRRVKEDYFVKMLSVSYLGNKNELPVVFPSVEHRQSPVLTVDNNNDKTVLTSNDQHKQQDELRENQNHLQSSPPEVNMQMQDCSTGPDSYSFQQSGYAAEKSRSNLKLYIGHLAEQTYTYRSLPLGLDRRHNCYWQFITSSQNDPGCGRIFVELHDGCWKLIDSEEGFDALLASLDVRGIRESHLHMMLQRIEMSFKESVRRNVQNVNMRMQNGDTVERLKIETVEMASKPDCSDYHCPTSVCIDNLDASEMSTSFVVQLGTNEADNTDAFMRYWDFEKWMQKECLNSSVLCAMKFGKKRCRQLLSICDLCHHVYFSSGLPCPSCSRTFSACKSNFSSSEHLHSKSKVEIGTDCFHVSSFLPLRMRLLKMFLSIVEVTLPQEALQPLWTDNYRKSWSTKLDAFSSNEDLLQIFTALEGAIKRDYLSSNYETTSELLSSIKSPGFPTNDSIDGERIPVLPWVPYTTAAVALRLLELDACIFYTSQQKLESQKNKKIGIVLKLPSKHASAKSSYNAGAIESSHQAERTAEKWVDLGAGLPRHSRGQRTKQGCGGSHDGRLSKGRVDSSRSDHRKRRITSGSRKMGKLLGWKGKPGGQVGNVRGRRSTRSRQKAPAKVGFITRERDTPEDIVEKPPGIFVREDVNQGKLESTALNASSPERSGYEDDIYQAIGDEGDYLVDNNDGCQGGFSGKSENLEESHYNVHVDYDDEDRQMDLDVEDYIIR</sequence>
<gene>
    <name evidence="11" type="primary">LOC113857699</name>
</gene>
<dbReference type="PANTHER" id="PTHR36968">
    <property type="entry name" value="HOMEOBOX-DDT DOMAIN PROTEIN RLT2"/>
    <property type="match status" value="1"/>
</dbReference>
<accession>A0A8B8KP64</accession>
<dbReference type="InterPro" id="IPR018501">
    <property type="entry name" value="DDT_dom"/>
</dbReference>
<keyword evidence="4 5" id="KW-0238">DNA-binding</keyword>
<feature type="compositionally biased region" description="Basic and acidic residues" evidence="6">
    <location>
        <begin position="1012"/>
        <end position="1024"/>
    </location>
</feature>
<dbReference type="PANTHER" id="PTHR36968:SF5">
    <property type="entry name" value="HOMEOBOX-DDT DOMAIN PROTEIN RLT2"/>
    <property type="match status" value="1"/>
</dbReference>
<keyword evidence="4 5" id="KW-0371">Homeobox</keyword>
<evidence type="ECO:0000256" key="2">
    <source>
        <dbReference type="ARBA" id="ARBA00023163"/>
    </source>
</evidence>
<dbReference type="SUPFAM" id="SSF46689">
    <property type="entry name" value="Homeodomain-like"/>
    <property type="match status" value="1"/>
</dbReference>
<feature type="region of interest" description="Disordered" evidence="6">
    <location>
        <begin position="834"/>
        <end position="875"/>
    </location>
</feature>
<feature type="domain" description="Homeobox" evidence="7">
    <location>
        <begin position="16"/>
        <end position="76"/>
    </location>
</feature>
<evidence type="ECO:0000256" key="1">
    <source>
        <dbReference type="ARBA" id="ARBA00004123"/>
    </source>
</evidence>
<comment type="subcellular location">
    <subcellularLocation>
        <location evidence="1 4 5">Nucleus</location>
    </subcellularLocation>
</comment>
<keyword evidence="2" id="KW-0804">Transcription</keyword>
<dbReference type="SMART" id="SM00389">
    <property type="entry name" value="HOX"/>
    <property type="match status" value="1"/>
</dbReference>
<dbReference type="Pfam" id="PF15613">
    <property type="entry name" value="WSD"/>
    <property type="match status" value="1"/>
</dbReference>
<dbReference type="OrthoDB" id="6159439at2759"/>
<feature type="compositionally biased region" description="Basic and acidic residues" evidence="6">
    <location>
        <begin position="1512"/>
        <end position="1526"/>
    </location>
</feature>
<evidence type="ECO:0000256" key="4">
    <source>
        <dbReference type="PROSITE-ProRule" id="PRU00108"/>
    </source>
</evidence>